<reference evidence="1" key="1">
    <citation type="submission" date="2014-09" db="EMBL/GenBank/DDBJ databases">
        <authorList>
            <person name="Magalhaes I.L.F."/>
            <person name="Oliveira U."/>
            <person name="Santos F.R."/>
            <person name="Vidigal T.H.D.A."/>
            <person name="Brescovit A.D."/>
            <person name="Santos A.J."/>
        </authorList>
    </citation>
    <scope>NUCLEOTIDE SEQUENCE</scope>
    <source>
        <tissue evidence="1">Shoot tissue taken approximately 20 cm above the soil surface</tissue>
    </source>
</reference>
<evidence type="ECO:0000313" key="1">
    <source>
        <dbReference type="EMBL" id="JAD31842.1"/>
    </source>
</evidence>
<organism evidence="1">
    <name type="scientific">Arundo donax</name>
    <name type="common">Giant reed</name>
    <name type="synonym">Donax arundinaceus</name>
    <dbReference type="NCBI Taxonomy" id="35708"/>
    <lineage>
        <taxon>Eukaryota</taxon>
        <taxon>Viridiplantae</taxon>
        <taxon>Streptophyta</taxon>
        <taxon>Embryophyta</taxon>
        <taxon>Tracheophyta</taxon>
        <taxon>Spermatophyta</taxon>
        <taxon>Magnoliopsida</taxon>
        <taxon>Liliopsida</taxon>
        <taxon>Poales</taxon>
        <taxon>Poaceae</taxon>
        <taxon>PACMAD clade</taxon>
        <taxon>Arundinoideae</taxon>
        <taxon>Arundineae</taxon>
        <taxon>Arundo</taxon>
    </lineage>
</organism>
<sequence length="42" mass="4883">MQSQTLLRMKHVIKTKVGSERKQSYADTIQNFPMFVSLVNVQ</sequence>
<dbReference type="AlphaFoldDB" id="A0A0A8ZAD5"/>
<protein>
    <submittedName>
        <fullName evidence="1">Uncharacterized protein</fullName>
    </submittedName>
</protein>
<accession>A0A0A8ZAD5</accession>
<reference evidence="1" key="2">
    <citation type="journal article" date="2015" name="Data Brief">
        <title>Shoot transcriptome of the giant reed, Arundo donax.</title>
        <authorList>
            <person name="Barrero R.A."/>
            <person name="Guerrero F.D."/>
            <person name="Moolhuijzen P."/>
            <person name="Goolsby J.A."/>
            <person name="Tidwell J."/>
            <person name="Bellgard S.E."/>
            <person name="Bellgard M.I."/>
        </authorList>
    </citation>
    <scope>NUCLEOTIDE SEQUENCE</scope>
    <source>
        <tissue evidence="1">Shoot tissue taken approximately 20 cm above the soil surface</tissue>
    </source>
</reference>
<proteinExistence type="predicted"/>
<name>A0A0A8ZAD5_ARUDO</name>
<dbReference type="EMBL" id="GBRH01266053">
    <property type="protein sequence ID" value="JAD31842.1"/>
    <property type="molecule type" value="Transcribed_RNA"/>
</dbReference>